<name>A0A5B9CZT6_9HYPH</name>
<comment type="similarity">
    <text evidence="3">Belongs to the acetyltransferase YopJ family.</text>
</comment>
<comment type="catalytic activity">
    <reaction evidence="4">
        <text>L-threonyl-[protein] + acetyl-CoA = O-acetyl-L-threonyl-[protein] + CoA</text>
        <dbReference type="Rhea" id="RHEA:65340"/>
        <dbReference type="Rhea" id="RHEA-COMP:11060"/>
        <dbReference type="Rhea" id="RHEA-COMP:16780"/>
        <dbReference type="ChEBI" id="CHEBI:30013"/>
        <dbReference type="ChEBI" id="CHEBI:57287"/>
        <dbReference type="ChEBI" id="CHEBI:57288"/>
        <dbReference type="ChEBI" id="CHEBI:141025"/>
    </reaction>
    <physiologicalReaction direction="left-to-right" evidence="4">
        <dbReference type="Rhea" id="RHEA:65341"/>
    </physiologicalReaction>
</comment>
<keyword evidence="2" id="KW-0012">Acyltransferase</keyword>
<evidence type="ECO:0000313" key="8">
    <source>
        <dbReference type="Proteomes" id="UP000321940"/>
    </source>
</evidence>
<dbReference type="AlphaFoldDB" id="A0A5B9CZT6"/>
<dbReference type="NCBIfam" id="NF011898">
    <property type="entry name" value="PRK15371.1"/>
    <property type="match status" value="1"/>
</dbReference>
<dbReference type="EMBL" id="CP031843">
    <property type="protein sequence ID" value="QEE09805.1"/>
    <property type="molecule type" value="Genomic_DNA"/>
</dbReference>
<feature type="region of interest" description="Disordered" evidence="6">
    <location>
        <begin position="1"/>
        <end position="33"/>
    </location>
</feature>
<dbReference type="InterPro" id="IPR005083">
    <property type="entry name" value="YopJ-like"/>
</dbReference>
<dbReference type="Proteomes" id="UP000321940">
    <property type="component" value="Chromosome"/>
</dbReference>
<feature type="compositionally biased region" description="Basic and acidic residues" evidence="6">
    <location>
        <begin position="1"/>
        <end position="10"/>
    </location>
</feature>
<reference evidence="7 8" key="1">
    <citation type="journal article" date="2020" name="Int. J. Syst. Evol. Microbiol.">
        <title>Bartonella kosoyi sp. nov. and Bartonella krasnovii sp. nov., two novel species closely related to the zoonotic Bartonella elizabethae, isolated from black rats and wild desert rodent-fleas.</title>
        <authorList>
            <person name="Gutierrez R."/>
            <person name="Shalit T."/>
            <person name="Markus B."/>
            <person name="Yuan C."/>
            <person name="Nachum-Biala Y."/>
            <person name="Elad D."/>
            <person name="Harrus S."/>
        </authorList>
    </citation>
    <scope>NUCLEOTIDE SEQUENCE [LARGE SCALE GENOMIC DNA]</scope>
    <source>
        <strain evidence="7 8">Tel Aviv</strain>
    </source>
</reference>
<keyword evidence="1 7" id="KW-0808">Transferase</keyword>
<evidence type="ECO:0000256" key="2">
    <source>
        <dbReference type="ARBA" id="ARBA00023315"/>
    </source>
</evidence>
<sequence length="316" mass="35528">MKPQDSKDISSRSSPTQEGASAQGEASAEESLEELIARLMHSSVQTEEEHVAPSSEELQTIITGLEDDLATGHWINSYYEDTDIRVMPALVKKANSKYPDMNLKLALTAEEFSHAIKEVVESDAKSARFIVNSGSKIHFAVLDYQKFDDKISLIMLEPTTFQNIAAAKLGIKINQTLETLQLPPYSFTMAEMDIQRSSSECGMFSLSLAKKLHTESQKLERLHKDNVKGVLCDPNSSLSAEKLDSYLPVSLYKHAQGRRRLEQYLKTNPQAIDETVNKKGETIRERFEKNLKEEGAKNVSVSPHKKRITEYKSLMM</sequence>
<organism evidence="7 8">
    <name type="scientific">Bartonella kosoyi</name>
    <dbReference type="NCBI Taxonomy" id="2133959"/>
    <lineage>
        <taxon>Bacteria</taxon>
        <taxon>Pseudomonadati</taxon>
        <taxon>Pseudomonadota</taxon>
        <taxon>Alphaproteobacteria</taxon>
        <taxon>Hyphomicrobiales</taxon>
        <taxon>Bartonellaceae</taxon>
        <taxon>Bartonella</taxon>
    </lineage>
</organism>
<proteinExistence type="inferred from homology"/>
<dbReference type="KEGG" id="bky:D1093_09615"/>
<protein>
    <submittedName>
        <fullName evidence="7">YopJ family type III secretion system effector serine/threonine acetyltransferase</fullName>
    </submittedName>
</protein>
<evidence type="ECO:0000256" key="6">
    <source>
        <dbReference type="SAM" id="MobiDB-lite"/>
    </source>
</evidence>
<evidence type="ECO:0000256" key="3">
    <source>
        <dbReference type="ARBA" id="ARBA00023785"/>
    </source>
</evidence>
<dbReference type="GO" id="GO:0016746">
    <property type="term" value="F:acyltransferase activity"/>
    <property type="evidence" value="ECO:0007669"/>
    <property type="project" value="UniProtKB-KW"/>
</dbReference>
<gene>
    <name evidence="7" type="ORF">D1093_09615</name>
</gene>
<evidence type="ECO:0000313" key="7">
    <source>
        <dbReference type="EMBL" id="QEE09805.1"/>
    </source>
</evidence>
<feature type="compositionally biased region" description="Low complexity" evidence="6">
    <location>
        <begin position="17"/>
        <end position="26"/>
    </location>
</feature>
<dbReference type="Pfam" id="PF03421">
    <property type="entry name" value="Acetyltransf_14"/>
    <property type="match status" value="1"/>
</dbReference>
<evidence type="ECO:0000256" key="5">
    <source>
        <dbReference type="ARBA" id="ARBA00048662"/>
    </source>
</evidence>
<evidence type="ECO:0000256" key="1">
    <source>
        <dbReference type="ARBA" id="ARBA00022679"/>
    </source>
</evidence>
<comment type="catalytic activity">
    <reaction evidence="5">
        <text>L-seryl-[protein] + acetyl-CoA = O-acetyl-L-seryl-[protein] + CoA</text>
        <dbReference type="Rhea" id="RHEA:59392"/>
        <dbReference type="Rhea" id="RHEA-COMP:9863"/>
        <dbReference type="Rhea" id="RHEA-COMP:15352"/>
        <dbReference type="ChEBI" id="CHEBI:29999"/>
        <dbReference type="ChEBI" id="CHEBI:57287"/>
        <dbReference type="ChEBI" id="CHEBI:57288"/>
        <dbReference type="ChEBI" id="CHEBI:141128"/>
    </reaction>
    <physiologicalReaction direction="left-to-right" evidence="5">
        <dbReference type="Rhea" id="RHEA:59393"/>
    </physiologicalReaction>
</comment>
<keyword evidence="8" id="KW-1185">Reference proteome</keyword>
<dbReference type="RefSeq" id="WP_120099832.1">
    <property type="nucleotide sequence ID" value="NZ_CP031843.2"/>
</dbReference>
<accession>A0A5B9CZT6</accession>
<evidence type="ECO:0000256" key="4">
    <source>
        <dbReference type="ARBA" id="ARBA00048364"/>
    </source>
</evidence>